<keyword evidence="3" id="KW-1185">Reference proteome</keyword>
<feature type="chain" id="PRO_5032733485" evidence="1">
    <location>
        <begin position="16"/>
        <end position="301"/>
    </location>
</feature>
<reference evidence="2" key="1">
    <citation type="submission" date="2021-02" db="EMBL/GenBank/DDBJ databases">
        <title>First Annotated Genome of the Yellow-green Alga Tribonema minus.</title>
        <authorList>
            <person name="Mahan K.M."/>
        </authorList>
    </citation>
    <scope>NUCLEOTIDE SEQUENCE</scope>
    <source>
        <strain evidence="2">UTEX B ZZ1240</strain>
    </source>
</reference>
<proteinExistence type="predicted"/>
<evidence type="ECO:0000256" key="1">
    <source>
        <dbReference type="SAM" id="SignalP"/>
    </source>
</evidence>
<accession>A0A835Z7Y9</accession>
<dbReference type="InterPro" id="IPR036249">
    <property type="entry name" value="Thioredoxin-like_sf"/>
</dbReference>
<dbReference type="PANTHER" id="PTHR28630">
    <property type="match status" value="1"/>
</dbReference>
<dbReference type="PANTHER" id="PTHR28630:SF3">
    <property type="entry name" value="PEROXIREDOXIN-LIKE 2C"/>
    <property type="match status" value="1"/>
</dbReference>
<keyword evidence="1" id="KW-0732">Signal</keyword>
<protein>
    <submittedName>
        <fullName evidence="2">AhpC/TSA antioxidant enzyme-domain-containing protein</fullName>
    </submittedName>
</protein>
<organism evidence="2 3">
    <name type="scientific">Tribonema minus</name>
    <dbReference type="NCBI Taxonomy" id="303371"/>
    <lineage>
        <taxon>Eukaryota</taxon>
        <taxon>Sar</taxon>
        <taxon>Stramenopiles</taxon>
        <taxon>Ochrophyta</taxon>
        <taxon>PX clade</taxon>
        <taxon>Xanthophyceae</taxon>
        <taxon>Tribonematales</taxon>
        <taxon>Tribonemataceae</taxon>
        <taxon>Tribonema</taxon>
    </lineage>
</organism>
<gene>
    <name evidence="2" type="ORF">JKP88DRAFT_206207</name>
</gene>
<name>A0A835Z7Y9_9STRA</name>
<dbReference type="Gene3D" id="3.40.30.10">
    <property type="entry name" value="Glutaredoxin"/>
    <property type="match status" value="1"/>
</dbReference>
<dbReference type="AlphaFoldDB" id="A0A835Z7Y9"/>
<comment type="caution">
    <text evidence="2">The sequence shown here is derived from an EMBL/GenBank/DDBJ whole genome shotgun (WGS) entry which is preliminary data.</text>
</comment>
<sequence length="301" mass="32576">MFALVLTALSASAVAFTPAAQPGSASPLRIASNRGALRLLTVASSSTVSSRTGASETAFDVLSEVNVLSAATGQPLPLTQAWKAKKGKKTVVAFLTHFADFNAWEYAQKLRHYLPAIDDAGAEVIAVGLGTVAAAKEFASLTNFPLQRLYVDETGRAYEELGFSKGFQPPVKVNPYLKLLPMLAGIGSPGTIQAVLRGYVGDRDADASWVESTLQLVEKRRFDVLGTQGARPFEVATVRLQNMREIVTRWDDLSPPNKELITWQGGTLIFDGKEVVYQYNDRGILTYTPVDEVLREVGAKP</sequence>
<dbReference type="EMBL" id="JAFCMP010000051">
    <property type="protein sequence ID" value="KAG5189392.1"/>
    <property type="molecule type" value="Genomic_DNA"/>
</dbReference>
<dbReference type="Pfam" id="PF13911">
    <property type="entry name" value="AhpC-TSA_2"/>
    <property type="match status" value="1"/>
</dbReference>
<feature type="signal peptide" evidence="1">
    <location>
        <begin position="1"/>
        <end position="15"/>
    </location>
</feature>
<evidence type="ECO:0000313" key="3">
    <source>
        <dbReference type="Proteomes" id="UP000664859"/>
    </source>
</evidence>
<evidence type="ECO:0000313" key="2">
    <source>
        <dbReference type="EMBL" id="KAG5189392.1"/>
    </source>
</evidence>
<dbReference type="OrthoDB" id="40334at2759"/>
<dbReference type="SUPFAM" id="SSF52833">
    <property type="entry name" value="Thioredoxin-like"/>
    <property type="match status" value="1"/>
</dbReference>
<dbReference type="Proteomes" id="UP000664859">
    <property type="component" value="Unassembled WGS sequence"/>
</dbReference>
<dbReference type="InterPro" id="IPR032801">
    <property type="entry name" value="PXL2A/B/C"/>
</dbReference>